<dbReference type="SUPFAM" id="SSF52922">
    <property type="entry name" value="TK C-terminal domain-like"/>
    <property type="match status" value="1"/>
</dbReference>
<name>A0A098C057_9BACT</name>
<dbReference type="NCBIfam" id="TIGR03710">
    <property type="entry name" value="OAFO_sf"/>
    <property type="match status" value="1"/>
</dbReference>
<dbReference type="InterPro" id="IPR050722">
    <property type="entry name" value="Pyruvate:ferred/Flavod_OxRd"/>
</dbReference>
<gene>
    <name evidence="4" type="primary">korA</name>
    <name evidence="4" type="ORF">ING2E5B_1556</name>
</gene>
<protein>
    <submittedName>
        <fullName evidence="4">2-oxoglutarate oxidoreductase subunit KorA</fullName>
        <ecNumber evidence="4">1.2.-.-</ecNumber>
    </submittedName>
</protein>
<dbReference type="KEGG" id="pbt:ING2E5B_1556"/>
<dbReference type="Pfam" id="PF01855">
    <property type="entry name" value="POR_N"/>
    <property type="match status" value="1"/>
</dbReference>
<dbReference type="FunFam" id="3.40.50.970:FF:000022">
    <property type="entry name" value="2-oxoglutarate ferredoxin oxidoreductase alpha subunit"/>
    <property type="match status" value="1"/>
</dbReference>
<evidence type="ECO:0000259" key="3">
    <source>
        <dbReference type="Pfam" id="PF01855"/>
    </source>
</evidence>
<dbReference type="InterPro" id="IPR022367">
    <property type="entry name" value="2-oxoacid/accept_OxRdtase_asu"/>
</dbReference>
<dbReference type="InterPro" id="IPR009014">
    <property type="entry name" value="Transketo_C/PFOR_II"/>
</dbReference>
<organism evidence="4 5">
    <name type="scientific">Fermentimonas caenicola</name>
    <dbReference type="NCBI Taxonomy" id="1562970"/>
    <lineage>
        <taxon>Bacteria</taxon>
        <taxon>Pseudomonadati</taxon>
        <taxon>Bacteroidota</taxon>
        <taxon>Bacteroidia</taxon>
        <taxon>Bacteroidales</taxon>
        <taxon>Dysgonomonadaceae</taxon>
        <taxon>Fermentimonas</taxon>
    </lineage>
</organism>
<dbReference type="Gene3D" id="3.40.50.920">
    <property type="match status" value="1"/>
</dbReference>
<dbReference type="Gene3D" id="3.40.920.10">
    <property type="entry name" value="Pyruvate-ferredoxin oxidoreductase, PFOR, domain III"/>
    <property type="match status" value="1"/>
</dbReference>
<dbReference type="InterPro" id="IPR002869">
    <property type="entry name" value="Pyrv_flavodox_OxRed_cen"/>
</dbReference>
<dbReference type="HOGENOM" id="CLU_017038_1_0_10"/>
<dbReference type="Pfam" id="PF01558">
    <property type="entry name" value="POR"/>
    <property type="match status" value="1"/>
</dbReference>
<dbReference type="PANTHER" id="PTHR32154">
    <property type="entry name" value="PYRUVATE-FLAVODOXIN OXIDOREDUCTASE-RELATED"/>
    <property type="match status" value="1"/>
</dbReference>
<dbReference type="CDD" id="cd07034">
    <property type="entry name" value="TPP_PYR_PFOR_IOR-alpha_like"/>
    <property type="match status" value="1"/>
</dbReference>
<dbReference type="OrthoDB" id="9794954at2"/>
<evidence type="ECO:0000313" key="5">
    <source>
        <dbReference type="Proteomes" id="UP000032417"/>
    </source>
</evidence>
<dbReference type="PATRIC" id="fig|1562970.3.peg.1546"/>
<dbReference type="STRING" id="1562970.ING2E5B_1556"/>
<evidence type="ECO:0000313" key="4">
    <source>
        <dbReference type="EMBL" id="CEA16304.1"/>
    </source>
</evidence>
<feature type="domain" description="Pyruvate/ketoisovalerate oxidoreductase catalytic" evidence="2">
    <location>
        <begin position="22"/>
        <end position="211"/>
    </location>
</feature>
<dbReference type="EC" id="1.2.-.-" evidence="4"/>
<keyword evidence="1 4" id="KW-0560">Oxidoreductase</keyword>
<proteinExistence type="predicted"/>
<keyword evidence="5" id="KW-1185">Reference proteome</keyword>
<feature type="domain" description="Pyruvate flavodoxin/ferredoxin oxidoreductase pyrimidine binding" evidence="3">
    <location>
        <begin position="261"/>
        <end position="435"/>
    </location>
</feature>
<dbReference type="SUPFAM" id="SSF52518">
    <property type="entry name" value="Thiamin diphosphate-binding fold (THDP-binding)"/>
    <property type="match status" value="1"/>
</dbReference>
<sequence length="621" mass="68282">MSTNRVVTDIKQVTVRFSGDSGDGMQLSGTLFSTLSAIFGNEISTFPDFPAEIRAPQGSLHGVSGFQVRIGAKDVYNSGDKTDVLVAMNPSALKVNAQFLKKGSIVIYDNDSFKKRDLDKAKFETEDPFTELNLNHVQTIGIDITSLTKASLENSGLENKDILRSKNMFALGVVCWLFNRPLEIADKLLEQKFGKKPALVEANIKALTDGYNYGDNLQLTATTYNIDVKESTKGYYMDVNGNTATAYGLIAAAERAGLQLFLGSYPITPATDILHELTKRKDFGVKALQMEDEIAGITSAIGASFAGCLAATSTSGPGLSLKSEAIGLAVMTELPLVIIDVQRSGPSTGMPTKSEQTDLRQALYGRNGESPLVVIAATSPTDCFDSAFEASKIALEHMTPVILLTDGYIANGSSAWRIPEMEDYPEINPPYVDKYYNGNAEDWKPFLRNEATDVRYWGIPGTPKFMHRVGGLEKDRFTGVISSNPENHQFMIDIRQNKIERIADFIPEQEVMGDKDAETLIVGWGGTYGHLLEATLHLQDSGKKVAFTQFRHISPLPKNTHDLLKGYKKVIVAEQNSGQFAAYLSSKFQDLSNIHKFNRIEGQPFKVSELVKEFTKIMEEA</sequence>
<dbReference type="AlphaFoldDB" id="A0A098C057"/>
<dbReference type="PANTHER" id="PTHR32154:SF20">
    <property type="entry name" value="2-OXOGLUTARATE OXIDOREDUCTASE SUBUNIT KORA"/>
    <property type="match status" value="1"/>
</dbReference>
<dbReference type="SUPFAM" id="SSF53323">
    <property type="entry name" value="Pyruvate-ferredoxin oxidoreductase, PFOR, domain III"/>
    <property type="match status" value="1"/>
</dbReference>
<dbReference type="Proteomes" id="UP000032417">
    <property type="component" value="Chromosome 1"/>
</dbReference>
<accession>A0A098C057</accession>
<dbReference type="GO" id="GO:0016903">
    <property type="term" value="F:oxidoreductase activity, acting on the aldehyde or oxo group of donors"/>
    <property type="evidence" value="ECO:0007669"/>
    <property type="project" value="InterPro"/>
</dbReference>
<dbReference type="InterPro" id="IPR029061">
    <property type="entry name" value="THDP-binding"/>
</dbReference>
<dbReference type="InterPro" id="IPR002880">
    <property type="entry name" value="Pyrv_Fd/Flavodoxin_OxRdtase_N"/>
</dbReference>
<evidence type="ECO:0000256" key="1">
    <source>
        <dbReference type="ARBA" id="ARBA00023002"/>
    </source>
</evidence>
<dbReference type="InterPro" id="IPR019752">
    <property type="entry name" value="Pyrv/ketoisovalerate_OxRed_cat"/>
</dbReference>
<dbReference type="GO" id="GO:0006979">
    <property type="term" value="P:response to oxidative stress"/>
    <property type="evidence" value="ECO:0007669"/>
    <property type="project" value="TreeGrafter"/>
</dbReference>
<evidence type="ECO:0000259" key="2">
    <source>
        <dbReference type="Pfam" id="PF01558"/>
    </source>
</evidence>
<dbReference type="Gene3D" id="3.40.50.970">
    <property type="match status" value="1"/>
</dbReference>
<dbReference type="EMBL" id="LN515532">
    <property type="protein sequence ID" value="CEA16304.1"/>
    <property type="molecule type" value="Genomic_DNA"/>
</dbReference>
<reference evidence="4 5" key="1">
    <citation type="submission" date="2014-08" db="EMBL/GenBank/DDBJ databases">
        <authorList>
            <person name="Wibberg D."/>
        </authorList>
    </citation>
    <scope>NUCLEOTIDE SEQUENCE [LARGE SCALE GENOMIC DNA]</scope>
    <source>
        <strain evidence="5">ING2-E5B</strain>
    </source>
</reference>